<dbReference type="EMBL" id="MN739247">
    <property type="protein sequence ID" value="QHS95337.1"/>
    <property type="molecule type" value="Genomic_DNA"/>
</dbReference>
<accession>A0A6C0BSG9</accession>
<feature type="transmembrane region" description="Helical" evidence="1">
    <location>
        <begin position="80"/>
        <end position="103"/>
    </location>
</feature>
<proteinExistence type="predicted"/>
<name>A0A6C0BSG9_9ZZZZ</name>
<evidence type="ECO:0000256" key="1">
    <source>
        <dbReference type="SAM" id="Phobius"/>
    </source>
</evidence>
<sequence length="125" mass="14520">MKLNELLQKLCKPSYIYLVLSFIGVLFYIYLISSNNQLINSKTRNYFHGGLLCYVSYSVFWVIAINYICKIPKIGKPIAWLLVLFPILFIIFFLFVISLFITVSLENNIKKDQPEQLTQSGEIVN</sequence>
<feature type="transmembrane region" description="Helical" evidence="1">
    <location>
        <begin position="15"/>
        <end position="33"/>
    </location>
</feature>
<evidence type="ECO:0000313" key="2">
    <source>
        <dbReference type="EMBL" id="QHS95337.1"/>
    </source>
</evidence>
<organism evidence="2">
    <name type="scientific">viral metagenome</name>
    <dbReference type="NCBI Taxonomy" id="1070528"/>
    <lineage>
        <taxon>unclassified sequences</taxon>
        <taxon>metagenomes</taxon>
        <taxon>organismal metagenomes</taxon>
    </lineage>
</organism>
<dbReference type="AlphaFoldDB" id="A0A6C0BSG9"/>
<reference evidence="2" key="1">
    <citation type="journal article" date="2020" name="Nature">
        <title>Giant virus diversity and host interactions through global metagenomics.</title>
        <authorList>
            <person name="Schulz F."/>
            <person name="Roux S."/>
            <person name="Paez-Espino D."/>
            <person name="Jungbluth S."/>
            <person name="Walsh D.A."/>
            <person name="Denef V.J."/>
            <person name="McMahon K.D."/>
            <person name="Konstantinidis K.T."/>
            <person name="Eloe-Fadrosh E.A."/>
            <person name="Kyrpides N.C."/>
            <person name="Woyke T."/>
        </authorList>
    </citation>
    <scope>NUCLEOTIDE SEQUENCE</scope>
    <source>
        <strain evidence="2">GVMAG-M-3300018428-35</strain>
    </source>
</reference>
<keyword evidence="1" id="KW-0812">Transmembrane</keyword>
<feature type="transmembrane region" description="Helical" evidence="1">
    <location>
        <begin position="45"/>
        <end position="68"/>
    </location>
</feature>
<keyword evidence="1" id="KW-1133">Transmembrane helix</keyword>
<keyword evidence="1" id="KW-0472">Membrane</keyword>
<protein>
    <submittedName>
        <fullName evidence="2">Uncharacterized protein</fullName>
    </submittedName>
</protein>